<keyword evidence="1" id="KW-0677">Repeat</keyword>
<keyword evidence="2" id="KW-0040">ANK repeat</keyword>
<feature type="repeat" description="ANK" evidence="2">
    <location>
        <begin position="592"/>
        <end position="624"/>
    </location>
</feature>
<evidence type="ECO:0008006" key="8">
    <source>
        <dbReference type="Google" id="ProtNLM"/>
    </source>
</evidence>
<feature type="repeat" description="ANK" evidence="2">
    <location>
        <begin position="557"/>
        <end position="591"/>
    </location>
</feature>
<dbReference type="InterPro" id="IPR056884">
    <property type="entry name" value="NPHP3-like_N"/>
</dbReference>
<feature type="region of interest" description="Disordered" evidence="3">
    <location>
        <begin position="969"/>
        <end position="1000"/>
    </location>
</feature>
<evidence type="ECO:0000313" key="7">
    <source>
        <dbReference type="Proteomes" id="UP000566819"/>
    </source>
</evidence>
<dbReference type="InterPro" id="IPR002110">
    <property type="entry name" value="Ankyrin_rpt"/>
</dbReference>
<dbReference type="Gene3D" id="1.25.40.20">
    <property type="entry name" value="Ankyrin repeat-containing domain"/>
    <property type="match status" value="1"/>
</dbReference>
<evidence type="ECO:0000259" key="5">
    <source>
        <dbReference type="Pfam" id="PF24883"/>
    </source>
</evidence>
<organism evidence="6 7">
    <name type="scientific">Cudoniella acicularis</name>
    <dbReference type="NCBI Taxonomy" id="354080"/>
    <lineage>
        <taxon>Eukaryota</taxon>
        <taxon>Fungi</taxon>
        <taxon>Dikarya</taxon>
        <taxon>Ascomycota</taxon>
        <taxon>Pezizomycotina</taxon>
        <taxon>Leotiomycetes</taxon>
        <taxon>Helotiales</taxon>
        <taxon>Tricladiaceae</taxon>
        <taxon>Cudoniella</taxon>
    </lineage>
</organism>
<dbReference type="AlphaFoldDB" id="A0A8H4W4U7"/>
<dbReference type="Proteomes" id="UP000566819">
    <property type="component" value="Unassembled WGS sequence"/>
</dbReference>
<dbReference type="Pfam" id="PF24883">
    <property type="entry name" value="NPHP3_N"/>
    <property type="match status" value="1"/>
</dbReference>
<evidence type="ECO:0000256" key="1">
    <source>
        <dbReference type="ARBA" id="ARBA00022737"/>
    </source>
</evidence>
<reference evidence="6 7" key="1">
    <citation type="submission" date="2020-03" db="EMBL/GenBank/DDBJ databases">
        <title>Draft Genome Sequence of Cudoniella acicularis.</title>
        <authorList>
            <person name="Buettner E."/>
            <person name="Kellner H."/>
        </authorList>
    </citation>
    <scope>NUCLEOTIDE SEQUENCE [LARGE SCALE GENOMIC DNA]</scope>
    <source>
        <strain evidence="6 7">DSM 108380</strain>
    </source>
</reference>
<sequence length="1026" mass="115583">MSFGFGTSDFIAVIELVINICERFIGAPEQFKALSKQKTALSNILREMNHKYRLLEPSNVHGFRESHEETIGIAYIYCNYDQQEEQNAVNLLSNLLKQLAQNLMPEEVKYLYKLHRNKRTRPSIEEITRTLQSVANTYSRVFVIVDGLDEWQESKLSISCRTRFLSEVFSLQENCKINFFVTSRFIPDITEIFTGKVGQLSLEIRASNDDIRKYLDNRILQGQSRLLPLLQIEITSEIIKAVDGMFDLAELFLEALSDMKTPKDIRTALKNLQMGSDAYDSAYREAMNRIERQGRKSVELAKQVLSWITCAKRPLTKFQLQHALGVEIGKPIFDKENLSLFEEMVSVCAGLVTIDNESGVIRFVHYTAQETCLTYLLYNDFERGFCQTEDEFEERLQRNPLCDYAARYWAHHASKAPIHPMTIEFLESDLKVEASVQALFATKRHYSHQNYSQEVPRNVTGSHLAAYFGLEEAMKELYKRGHSLDLKDSELRTPLSYAAENGHEAIVKFLLTEGSVDIDPRDYFNLTPLYWAAKFDHAAVVELFLATGGVNLDPKDEGRTMLSYAIHNHNCKLETVETLLKLGAPTNLVDIDNMTPLHHTIKSGRKDIAHAIIRNGCAVDIAIQRGAWGSETPEGRTGHEITSAEPDLTPGLTNLQTEVCALGGIFRHFIGFATPPPGFLKTSTTAIRLVSHPQQRICYKVASDTLYLRALALPVTSFSAASYTSFTKPNTIPAAKVSCGASLISNNFTAPHLPHLLSETHMILIYQLYTTCLRENWYRSLELISRGAYIRSVVNMAIVPLSSPTHNGSTLFMSNDLHSQITLMIWLKNLILWIWFLSREICQNHWRFAIDTLRLNRRAPMRISPNGIPTPRPMARDLELEGLEDGDEIAEEVLGGAVSMGALVVGGDKEDVVGEVGVAVAVDVRSCPCRTTIVPTGIEKALPDSQQLVPFGPQQYVIVPAPVFSPPRHGNKLFPNGDEELPRESQRPLGCKPFQLPHSSSRTSKRLLTPLVLNPCLVNPTLLYYW</sequence>
<dbReference type="PANTHER" id="PTHR10039:SF15">
    <property type="entry name" value="NACHT DOMAIN-CONTAINING PROTEIN"/>
    <property type="match status" value="1"/>
</dbReference>
<dbReference type="PROSITE" id="PS50297">
    <property type="entry name" value="ANK_REP_REGION"/>
    <property type="match status" value="1"/>
</dbReference>
<dbReference type="InterPro" id="IPR054471">
    <property type="entry name" value="GPIID_WHD"/>
</dbReference>
<name>A0A8H4W4U7_9HELO</name>
<proteinExistence type="predicted"/>
<gene>
    <name evidence="6" type="ORF">G7Y89_g3817</name>
</gene>
<dbReference type="InterPro" id="IPR036770">
    <property type="entry name" value="Ankyrin_rpt-contain_sf"/>
</dbReference>
<feature type="repeat" description="ANK" evidence="2">
    <location>
        <begin position="490"/>
        <end position="515"/>
    </location>
</feature>
<dbReference type="Pfam" id="PF12796">
    <property type="entry name" value="Ank_2"/>
    <property type="match status" value="1"/>
</dbReference>
<evidence type="ECO:0000256" key="3">
    <source>
        <dbReference type="SAM" id="MobiDB-lite"/>
    </source>
</evidence>
<feature type="domain" description="GPI inositol-deacylase winged helix" evidence="4">
    <location>
        <begin position="293"/>
        <end position="380"/>
    </location>
</feature>
<accession>A0A8H4W4U7</accession>
<dbReference type="InterPro" id="IPR027417">
    <property type="entry name" value="P-loop_NTPase"/>
</dbReference>
<dbReference type="PANTHER" id="PTHR10039">
    <property type="entry name" value="AMELOGENIN"/>
    <property type="match status" value="1"/>
</dbReference>
<dbReference type="EMBL" id="JAAMPI010000195">
    <property type="protein sequence ID" value="KAF4634288.1"/>
    <property type="molecule type" value="Genomic_DNA"/>
</dbReference>
<dbReference type="PROSITE" id="PS50088">
    <property type="entry name" value="ANK_REPEAT"/>
    <property type="match status" value="3"/>
</dbReference>
<dbReference type="OrthoDB" id="195446at2759"/>
<protein>
    <recommendedName>
        <fullName evidence="8">NACHT domain-containing protein</fullName>
    </recommendedName>
</protein>
<dbReference type="Gene3D" id="3.40.50.300">
    <property type="entry name" value="P-loop containing nucleotide triphosphate hydrolases"/>
    <property type="match status" value="1"/>
</dbReference>
<evidence type="ECO:0000259" key="4">
    <source>
        <dbReference type="Pfam" id="PF22939"/>
    </source>
</evidence>
<evidence type="ECO:0000313" key="6">
    <source>
        <dbReference type="EMBL" id="KAF4634288.1"/>
    </source>
</evidence>
<dbReference type="SMART" id="SM00248">
    <property type="entry name" value="ANK"/>
    <property type="match status" value="5"/>
</dbReference>
<keyword evidence="7" id="KW-1185">Reference proteome</keyword>
<evidence type="ECO:0000256" key="2">
    <source>
        <dbReference type="PROSITE-ProRule" id="PRU00023"/>
    </source>
</evidence>
<feature type="domain" description="Nephrocystin 3-like N-terminal" evidence="5">
    <location>
        <begin position="68"/>
        <end position="184"/>
    </location>
</feature>
<dbReference type="SUPFAM" id="SSF48403">
    <property type="entry name" value="Ankyrin repeat"/>
    <property type="match status" value="1"/>
</dbReference>
<comment type="caution">
    <text evidence="6">The sequence shown here is derived from an EMBL/GenBank/DDBJ whole genome shotgun (WGS) entry which is preliminary data.</text>
</comment>
<dbReference type="Pfam" id="PF22939">
    <property type="entry name" value="WHD_GPIID"/>
    <property type="match status" value="1"/>
</dbReference>